<keyword evidence="1" id="KW-0472">Membrane</keyword>
<dbReference type="AlphaFoldDB" id="A0A7K1FTE1"/>
<keyword evidence="3" id="KW-1185">Reference proteome</keyword>
<keyword evidence="1" id="KW-1133">Transmembrane helix</keyword>
<organism evidence="2 3">
    <name type="scientific">Nakamurella alba</name>
    <dbReference type="NCBI Taxonomy" id="2665158"/>
    <lineage>
        <taxon>Bacteria</taxon>
        <taxon>Bacillati</taxon>
        <taxon>Actinomycetota</taxon>
        <taxon>Actinomycetes</taxon>
        <taxon>Nakamurellales</taxon>
        <taxon>Nakamurellaceae</taxon>
        <taxon>Nakamurella</taxon>
    </lineage>
</organism>
<sequence>MNEQYLWISAVVAVVAAARSLWSPCGLSMLTSITPFGERSRGHRYPLTAAWFVAGALLGGAVLGAVCAGGAFLIGLLPPGSGAGLIMVAAVVAVVCLVSDLRIGGLRLPVHPRQVDETWLRRYRRWVYAAGFGVQIGSGFATYIMTGAVYLTAVTAVLSGSPVAALLLGLLFGLVRGVAVLLGALATSPDRLRRLLSRIERLSPVSVAVAVGVQAWAAVALGGLAAGTSVLLLAVPVGVVAGAVCLFAQYRAAGPVAANGGLVVAPATPAGAPAIPAGGIVGIAGATVGTVPARSAAGAVSS</sequence>
<evidence type="ECO:0008006" key="4">
    <source>
        <dbReference type="Google" id="ProtNLM"/>
    </source>
</evidence>
<dbReference type="Proteomes" id="UP000460221">
    <property type="component" value="Unassembled WGS sequence"/>
</dbReference>
<feature type="transmembrane region" description="Helical" evidence="1">
    <location>
        <begin position="230"/>
        <end position="248"/>
    </location>
</feature>
<name>A0A7K1FTE1_9ACTN</name>
<feature type="transmembrane region" description="Helical" evidence="1">
    <location>
        <begin position="205"/>
        <end position="224"/>
    </location>
</feature>
<comment type="caution">
    <text evidence="2">The sequence shown here is derived from an EMBL/GenBank/DDBJ whole genome shotgun (WGS) entry which is preliminary data.</text>
</comment>
<feature type="transmembrane region" description="Helical" evidence="1">
    <location>
        <begin position="163"/>
        <end position="185"/>
    </location>
</feature>
<evidence type="ECO:0000313" key="3">
    <source>
        <dbReference type="Proteomes" id="UP000460221"/>
    </source>
</evidence>
<feature type="transmembrane region" description="Helical" evidence="1">
    <location>
        <begin position="83"/>
        <end position="105"/>
    </location>
</feature>
<feature type="transmembrane region" description="Helical" evidence="1">
    <location>
        <begin position="51"/>
        <end position="77"/>
    </location>
</feature>
<dbReference type="RefSeq" id="WP_154771389.1">
    <property type="nucleotide sequence ID" value="NZ_WLYK01000019.1"/>
</dbReference>
<dbReference type="EMBL" id="WLYK01000019">
    <property type="protein sequence ID" value="MTD17391.1"/>
    <property type="molecule type" value="Genomic_DNA"/>
</dbReference>
<evidence type="ECO:0000256" key="1">
    <source>
        <dbReference type="SAM" id="Phobius"/>
    </source>
</evidence>
<accession>A0A7K1FTE1</accession>
<evidence type="ECO:0000313" key="2">
    <source>
        <dbReference type="EMBL" id="MTD17391.1"/>
    </source>
</evidence>
<protein>
    <recommendedName>
        <fullName evidence="4">Sulfite exporter TauE/SafE family protein</fullName>
    </recommendedName>
</protein>
<gene>
    <name evidence="2" type="ORF">GIS00_26010</name>
</gene>
<proteinExistence type="predicted"/>
<keyword evidence="1" id="KW-0812">Transmembrane</keyword>
<feature type="transmembrane region" description="Helical" evidence="1">
    <location>
        <begin position="126"/>
        <end position="151"/>
    </location>
</feature>
<reference evidence="2 3" key="1">
    <citation type="submission" date="2019-11" db="EMBL/GenBank/DDBJ databases">
        <authorList>
            <person name="Jiang L.-Q."/>
        </authorList>
    </citation>
    <scope>NUCLEOTIDE SEQUENCE [LARGE SCALE GENOMIC DNA]</scope>
    <source>
        <strain evidence="2 3">YIM 132087</strain>
    </source>
</reference>
<feature type="transmembrane region" description="Helical" evidence="1">
    <location>
        <begin position="6"/>
        <end position="30"/>
    </location>
</feature>